<protein>
    <submittedName>
        <fullName evidence="1">Uncharacterized protein</fullName>
    </submittedName>
</protein>
<dbReference type="AlphaFoldDB" id="A0A9W6HWL3"/>
<proteinExistence type="predicted"/>
<evidence type="ECO:0000313" key="2">
    <source>
        <dbReference type="Proteomes" id="UP001143474"/>
    </source>
</evidence>
<accession>A0A9W6HWL3</accession>
<evidence type="ECO:0000313" key="1">
    <source>
        <dbReference type="EMBL" id="GLK07353.1"/>
    </source>
</evidence>
<name>A0A9W6HWL3_9ACTN</name>
<organism evidence="1 2">
    <name type="scientific">Streptosporangium carneum</name>
    <dbReference type="NCBI Taxonomy" id="47481"/>
    <lineage>
        <taxon>Bacteria</taxon>
        <taxon>Bacillati</taxon>
        <taxon>Actinomycetota</taxon>
        <taxon>Actinomycetes</taxon>
        <taxon>Streptosporangiales</taxon>
        <taxon>Streptosporangiaceae</taxon>
        <taxon>Streptosporangium</taxon>
    </lineage>
</organism>
<comment type="caution">
    <text evidence="1">The sequence shown here is derived from an EMBL/GenBank/DDBJ whole genome shotgun (WGS) entry which is preliminary data.</text>
</comment>
<keyword evidence="2" id="KW-1185">Reference proteome</keyword>
<reference evidence="1" key="2">
    <citation type="submission" date="2023-01" db="EMBL/GenBank/DDBJ databases">
        <authorList>
            <person name="Sun Q."/>
            <person name="Evtushenko L."/>
        </authorList>
    </citation>
    <scope>NUCLEOTIDE SEQUENCE</scope>
    <source>
        <strain evidence="1">VKM Ac-2007</strain>
    </source>
</reference>
<dbReference type="EMBL" id="BSEV01000001">
    <property type="protein sequence ID" value="GLK07353.1"/>
    <property type="molecule type" value="Genomic_DNA"/>
</dbReference>
<reference evidence="1" key="1">
    <citation type="journal article" date="2014" name="Int. J. Syst. Evol. Microbiol.">
        <title>Complete genome sequence of Corynebacterium casei LMG S-19264T (=DSM 44701T), isolated from a smear-ripened cheese.</title>
        <authorList>
            <consortium name="US DOE Joint Genome Institute (JGI-PGF)"/>
            <person name="Walter F."/>
            <person name="Albersmeier A."/>
            <person name="Kalinowski J."/>
            <person name="Ruckert C."/>
        </authorList>
    </citation>
    <scope>NUCLEOTIDE SEQUENCE</scope>
    <source>
        <strain evidence="1">VKM Ac-2007</strain>
    </source>
</reference>
<dbReference type="RefSeq" id="WP_271215894.1">
    <property type="nucleotide sequence ID" value="NZ_BAAAVD010000006.1"/>
</dbReference>
<sequence>MTAPRRAKRVTEPAELAANLARFFNRLEDHAADDPANLVLIDELTETLRQAKLRAIARAASAAKEGGDYSINHIAGILGIRKQSLHELMRKGQTLLEAQRTRLGVVVLRDRRRARLAEAGVPERAIERRAV</sequence>
<gene>
    <name evidence="1" type="ORF">GCM10017600_07580</name>
</gene>
<dbReference type="Proteomes" id="UP001143474">
    <property type="component" value="Unassembled WGS sequence"/>
</dbReference>